<keyword evidence="3" id="KW-1185">Reference proteome</keyword>
<feature type="region of interest" description="Disordered" evidence="1">
    <location>
        <begin position="219"/>
        <end position="239"/>
    </location>
</feature>
<evidence type="ECO:0008006" key="4">
    <source>
        <dbReference type="Google" id="ProtNLM"/>
    </source>
</evidence>
<accession>A0AAQ3L4N6</accession>
<dbReference type="AlphaFoldDB" id="A0AAQ3L4N6"/>
<name>A0AAQ3L4N6_9LILI</name>
<reference evidence="2 3" key="1">
    <citation type="submission" date="2023-10" db="EMBL/GenBank/DDBJ databases">
        <title>Chromosome-scale genome assembly provides insights into flower coloration mechanisms of Canna indica.</title>
        <authorList>
            <person name="Li C."/>
        </authorList>
    </citation>
    <scope>NUCLEOTIDE SEQUENCE [LARGE SCALE GENOMIC DNA]</scope>
    <source>
        <tissue evidence="2">Flower</tissue>
    </source>
</reference>
<dbReference type="Proteomes" id="UP001327560">
    <property type="component" value="Chromosome 9"/>
</dbReference>
<evidence type="ECO:0000313" key="3">
    <source>
        <dbReference type="Proteomes" id="UP001327560"/>
    </source>
</evidence>
<dbReference type="InterPro" id="IPR036691">
    <property type="entry name" value="Endo/exonu/phosph_ase_sf"/>
</dbReference>
<protein>
    <recommendedName>
        <fullName evidence="4">Endonuclease/exonuclease/phosphatase domain-containing protein</fullName>
    </recommendedName>
</protein>
<feature type="compositionally biased region" description="Polar residues" evidence="1">
    <location>
        <begin position="219"/>
        <end position="232"/>
    </location>
</feature>
<gene>
    <name evidence="2" type="ORF">Cni_G28832</name>
</gene>
<dbReference type="Gene3D" id="3.60.10.10">
    <property type="entry name" value="Endonuclease/exonuclease/phosphatase"/>
    <property type="match status" value="1"/>
</dbReference>
<proteinExistence type="predicted"/>
<dbReference type="EMBL" id="CP136898">
    <property type="protein sequence ID" value="WOL20030.1"/>
    <property type="molecule type" value="Genomic_DNA"/>
</dbReference>
<organism evidence="2 3">
    <name type="scientific">Canna indica</name>
    <name type="common">Indian-shot</name>
    <dbReference type="NCBI Taxonomy" id="4628"/>
    <lineage>
        <taxon>Eukaryota</taxon>
        <taxon>Viridiplantae</taxon>
        <taxon>Streptophyta</taxon>
        <taxon>Embryophyta</taxon>
        <taxon>Tracheophyta</taxon>
        <taxon>Spermatophyta</taxon>
        <taxon>Magnoliopsida</taxon>
        <taxon>Liliopsida</taxon>
        <taxon>Zingiberales</taxon>
        <taxon>Cannaceae</taxon>
        <taxon>Canna</taxon>
    </lineage>
</organism>
<sequence>MDNFFFVPSQGTAGSLILAWKHYFNITIVAFDSFFIQAKITLLDGLPSWHFIGVHLHYDLSTRRSQLLFLSSLIQSSNFPTLIGGDFNAILRAQEKIGGAEFMSHMTEDLQLFINSGSMLEFPTTGPPFTWSNKHASPHHIEKHGISLGPIGIRHTWTSLEVTIVHFFSTLLASGSDDPISNSIKDGLQSLNLKLLLLIPGTWMLLALRNFASTASSNPFEQPFSPGSSQTKLTRHHHDEAALAQRSNITSELKKAIHDEENFWRQRLRIKWLAEGDRNTSFFHANTRIRRSHNSIHRLKIDCGEWVEWSSAVAEVAQLYFQSLFSSSNPPNSDSSFPTPSCRVTSRINSWLLQLVSSDEVKHAAFSLNPDIAPGPDGFTGHFFRHFWYLIGPEVIEAAKTFFRSRKLLQSLNRTEIALIPKTKVF</sequence>
<evidence type="ECO:0000313" key="2">
    <source>
        <dbReference type="EMBL" id="WOL20030.1"/>
    </source>
</evidence>
<dbReference type="SUPFAM" id="SSF56219">
    <property type="entry name" value="DNase I-like"/>
    <property type="match status" value="1"/>
</dbReference>
<evidence type="ECO:0000256" key="1">
    <source>
        <dbReference type="SAM" id="MobiDB-lite"/>
    </source>
</evidence>